<dbReference type="Proteomes" id="UP001201262">
    <property type="component" value="Unassembled WGS sequence"/>
</dbReference>
<proteinExistence type="predicted"/>
<evidence type="ECO:0000256" key="5">
    <source>
        <dbReference type="SAM" id="Coils"/>
    </source>
</evidence>
<comment type="caution">
    <text evidence="8">The sequence shown here is derived from an EMBL/GenBank/DDBJ whole genome shotgun (WGS) entry which is preliminary data.</text>
</comment>
<dbReference type="SMART" id="SM00906">
    <property type="entry name" value="Fungal_trans"/>
    <property type="match status" value="1"/>
</dbReference>
<protein>
    <submittedName>
        <fullName evidence="8">Fungal-specific transcription factor domain-containing protein</fullName>
    </submittedName>
</protein>
<keyword evidence="2" id="KW-0238">DNA-binding</keyword>
<keyword evidence="4" id="KW-0539">Nucleus</keyword>
<dbReference type="Pfam" id="PF04082">
    <property type="entry name" value="Fungal_trans"/>
    <property type="match status" value="1"/>
</dbReference>
<accession>A0AAD4Q2R7</accession>
<keyword evidence="5" id="KW-0175">Coiled coil</keyword>
<gene>
    <name evidence="8" type="ORF">BGW36DRAFT_291380</name>
</gene>
<dbReference type="Gene3D" id="4.10.240.10">
    <property type="entry name" value="Zn(2)-C6 fungal-type DNA-binding domain"/>
    <property type="match status" value="1"/>
</dbReference>
<reference evidence="8" key="1">
    <citation type="submission" date="2021-12" db="EMBL/GenBank/DDBJ databases">
        <title>Convergent genome expansion in fungi linked to evolution of root-endophyte symbiosis.</title>
        <authorList>
            <consortium name="DOE Joint Genome Institute"/>
            <person name="Ke Y.-H."/>
            <person name="Bonito G."/>
            <person name="Liao H.-L."/>
            <person name="Looney B."/>
            <person name="Rojas-Flechas A."/>
            <person name="Nash J."/>
            <person name="Hameed K."/>
            <person name="Schadt C."/>
            <person name="Martin F."/>
            <person name="Crous P.W."/>
            <person name="Miettinen O."/>
            <person name="Magnuson J.K."/>
            <person name="Labbe J."/>
            <person name="Jacobson D."/>
            <person name="Doktycz M.J."/>
            <person name="Veneault-Fourrey C."/>
            <person name="Kuo A."/>
            <person name="Mondo S."/>
            <person name="Calhoun S."/>
            <person name="Riley R."/>
            <person name="Ohm R."/>
            <person name="LaButti K."/>
            <person name="Andreopoulos B."/>
            <person name="Pangilinan J."/>
            <person name="Nolan M."/>
            <person name="Tritt A."/>
            <person name="Clum A."/>
            <person name="Lipzen A."/>
            <person name="Daum C."/>
            <person name="Barry K."/>
            <person name="Grigoriev I.V."/>
            <person name="Vilgalys R."/>
        </authorList>
    </citation>
    <scope>NUCLEOTIDE SEQUENCE</scope>
    <source>
        <strain evidence="8">PMI_201</strain>
    </source>
</reference>
<dbReference type="GO" id="GO:0006351">
    <property type="term" value="P:DNA-templated transcription"/>
    <property type="evidence" value="ECO:0007669"/>
    <property type="project" value="InterPro"/>
</dbReference>
<dbReference type="InterPro" id="IPR007219">
    <property type="entry name" value="XnlR_reg_dom"/>
</dbReference>
<evidence type="ECO:0000256" key="3">
    <source>
        <dbReference type="ARBA" id="ARBA00023163"/>
    </source>
</evidence>
<dbReference type="InterPro" id="IPR036864">
    <property type="entry name" value="Zn2-C6_fun-type_DNA-bd_sf"/>
</dbReference>
<dbReference type="GO" id="GO:0000981">
    <property type="term" value="F:DNA-binding transcription factor activity, RNA polymerase II-specific"/>
    <property type="evidence" value="ECO:0007669"/>
    <property type="project" value="InterPro"/>
</dbReference>
<evidence type="ECO:0000259" key="7">
    <source>
        <dbReference type="SMART" id="SM00906"/>
    </source>
</evidence>
<evidence type="ECO:0000256" key="6">
    <source>
        <dbReference type="SAM" id="MobiDB-lite"/>
    </source>
</evidence>
<organism evidence="8 9">
    <name type="scientific">Talaromyces proteolyticus</name>
    <dbReference type="NCBI Taxonomy" id="1131652"/>
    <lineage>
        <taxon>Eukaryota</taxon>
        <taxon>Fungi</taxon>
        <taxon>Dikarya</taxon>
        <taxon>Ascomycota</taxon>
        <taxon>Pezizomycotina</taxon>
        <taxon>Eurotiomycetes</taxon>
        <taxon>Eurotiomycetidae</taxon>
        <taxon>Eurotiales</taxon>
        <taxon>Trichocomaceae</taxon>
        <taxon>Talaromyces</taxon>
        <taxon>Talaromyces sect. Bacilispori</taxon>
    </lineage>
</organism>
<dbReference type="GO" id="GO:0003677">
    <property type="term" value="F:DNA binding"/>
    <property type="evidence" value="ECO:0007669"/>
    <property type="project" value="UniProtKB-KW"/>
</dbReference>
<feature type="region of interest" description="Disordered" evidence="6">
    <location>
        <begin position="92"/>
        <end position="142"/>
    </location>
</feature>
<keyword evidence="3" id="KW-0804">Transcription</keyword>
<feature type="compositionally biased region" description="Basic and acidic residues" evidence="6">
    <location>
        <begin position="127"/>
        <end position="142"/>
    </location>
</feature>
<name>A0AAD4Q2R7_9EURO</name>
<dbReference type="EMBL" id="JAJTJA010000004">
    <property type="protein sequence ID" value="KAH8700656.1"/>
    <property type="molecule type" value="Genomic_DNA"/>
</dbReference>
<dbReference type="RefSeq" id="XP_046074362.1">
    <property type="nucleotide sequence ID" value="XM_046210835.1"/>
</dbReference>
<evidence type="ECO:0000256" key="2">
    <source>
        <dbReference type="ARBA" id="ARBA00023125"/>
    </source>
</evidence>
<keyword evidence="1" id="KW-0805">Transcription regulation</keyword>
<dbReference type="AlphaFoldDB" id="A0AAD4Q2R7"/>
<evidence type="ECO:0000256" key="4">
    <source>
        <dbReference type="ARBA" id="ARBA00023242"/>
    </source>
</evidence>
<dbReference type="PANTHER" id="PTHR46910:SF5">
    <property type="entry name" value="ZN(II)2CYS6 TRANSCRIPTION FACTOR (EUROFUNG)"/>
    <property type="match status" value="1"/>
</dbReference>
<sequence length="754" mass="83650">MQQDSDDAGREENTPTWRAIKCDKRSPCSNCRASDIVCRTASRPKEQRQRILISDQYEKKIEVIESRLARIETLLENLASLSAAVVPSRPSAAATASNSPSHSSKIETVPPPPSSSSSTTFQLARTTRRDAKPKAAFEGDSSLRAHSMHASRVIESAMNNDTGFGSNTEMQDALFALRNLIEKQHSLSANQDYRFPHQQGDASTLDLSSIKMPAMESVVSLLRICKETQNFLDLPFIDFEQFNELCRKVYFATEDYSMATFTLVNGGLYHLFNGLAGLQVPNFPEASENAAICRANLEYALTRFSIFTAPTSENLQALLIGASYAIDISQPSLCWALTSTAARLCQTLGYHRSVVSPGDNPLDMKLKTRMFWFTYILDKCLSLRLGHSSILQDFDITLALPEPSDDSKLSMWDTMYQHWVKIGYFQGRIYEELYSPRSLSGPASDRTQRAKQIVGDMQLWYQEIAQIDPSRAYNPVYYEAAASSSEIMYYALSTLAYRVVPPGPLDHSPIFSNGCIETARAALRAHQLNSERYKNSSYIWHGYISWVLINCPFTPFMVLFCHAIATANLADLQCLGDFVASLHCPGEAVEAAERLRRLCQVFHRVADLYIKTKIKQQEIHHPHLHPDNAAAAAVATNHPQEQFAPPKSPHSNANDDALPNFSSLVTDDFEPYLSALGFPNAAGFLNIGDHNNNNHHNANNIAAPAAAEDYNGVNDTIGSWLGGDSFSLENWFTGNVNIMSLVETDLSGINPPGT</sequence>
<keyword evidence="9" id="KW-1185">Reference proteome</keyword>
<feature type="compositionally biased region" description="Low complexity" evidence="6">
    <location>
        <begin position="92"/>
        <end position="103"/>
    </location>
</feature>
<evidence type="ECO:0000313" key="9">
    <source>
        <dbReference type="Proteomes" id="UP001201262"/>
    </source>
</evidence>
<dbReference type="InterPro" id="IPR050987">
    <property type="entry name" value="AtrR-like"/>
</dbReference>
<dbReference type="CDD" id="cd12148">
    <property type="entry name" value="fungal_TF_MHR"/>
    <property type="match status" value="1"/>
</dbReference>
<evidence type="ECO:0000256" key="1">
    <source>
        <dbReference type="ARBA" id="ARBA00023015"/>
    </source>
</evidence>
<dbReference type="PANTHER" id="PTHR46910">
    <property type="entry name" value="TRANSCRIPTION FACTOR PDR1"/>
    <property type="match status" value="1"/>
</dbReference>
<dbReference type="GO" id="GO:0008270">
    <property type="term" value="F:zinc ion binding"/>
    <property type="evidence" value="ECO:0007669"/>
    <property type="project" value="InterPro"/>
</dbReference>
<feature type="coiled-coil region" evidence="5">
    <location>
        <begin position="54"/>
        <end position="81"/>
    </location>
</feature>
<dbReference type="GeneID" id="70241122"/>
<evidence type="ECO:0000313" key="8">
    <source>
        <dbReference type="EMBL" id="KAH8700656.1"/>
    </source>
</evidence>
<feature type="domain" description="Xylanolytic transcriptional activator regulatory" evidence="7">
    <location>
        <begin position="334"/>
        <end position="407"/>
    </location>
</feature>